<dbReference type="Ensembl" id="ENSCJPT00005010644.1">
    <property type="protein sequence ID" value="ENSCJPP00005006831.1"/>
    <property type="gene ID" value="ENSCJPG00005006311.1"/>
</dbReference>
<name>A0A8C2T359_COTJA</name>
<keyword evidence="2" id="KW-1133">Transmembrane helix</keyword>
<feature type="region of interest" description="Disordered" evidence="1">
    <location>
        <begin position="165"/>
        <end position="210"/>
    </location>
</feature>
<evidence type="ECO:0008006" key="5">
    <source>
        <dbReference type="Google" id="ProtNLM"/>
    </source>
</evidence>
<dbReference type="Proteomes" id="UP000694412">
    <property type="component" value="Unassembled WGS sequence"/>
</dbReference>
<organism evidence="3 4">
    <name type="scientific">Coturnix japonica</name>
    <name type="common">Japanese quail</name>
    <name type="synonym">Coturnix coturnix japonica</name>
    <dbReference type="NCBI Taxonomy" id="93934"/>
    <lineage>
        <taxon>Eukaryota</taxon>
        <taxon>Metazoa</taxon>
        <taxon>Chordata</taxon>
        <taxon>Craniata</taxon>
        <taxon>Vertebrata</taxon>
        <taxon>Euteleostomi</taxon>
        <taxon>Archelosauria</taxon>
        <taxon>Archosauria</taxon>
        <taxon>Dinosauria</taxon>
        <taxon>Saurischia</taxon>
        <taxon>Theropoda</taxon>
        <taxon>Coelurosauria</taxon>
        <taxon>Aves</taxon>
        <taxon>Neognathae</taxon>
        <taxon>Galloanserae</taxon>
        <taxon>Galliformes</taxon>
        <taxon>Phasianidae</taxon>
        <taxon>Perdicinae</taxon>
        <taxon>Coturnix</taxon>
    </lineage>
</organism>
<keyword evidence="2" id="KW-0812">Transmembrane</keyword>
<reference evidence="3" key="1">
    <citation type="submission" date="2025-08" db="UniProtKB">
        <authorList>
            <consortium name="Ensembl"/>
        </authorList>
    </citation>
    <scope>IDENTIFICATION</scope>
</reference>
<dbReference type="SUPFAM" id="SSF47954">
    <property type="entry name" value="Cyclin-like"/>
    <property type="match status" value="1"/>
</dbReference>
<evidence type="ECO:0000313" key="3">
    <source>
        <dbReference type="Ensembl" id="ENSCJPP00005006831.1"/>
    </source>
</evidence>
<evidence type="ECO:0000256" key="2">
    <source>
        <dbReference type="SAM" id="Phobius"/>
    </source>
</evidence>
<accession>A0A8C2T359</accession>
<keyword evidence="2" id="KW-0472">Membrane</keyword>
<dbReference type="InterPro" id="IPR036915">
    <property type="entry name" value="Cyclin-like_sf"/>
</dbReference>
<proteinExistence type="predicted"/>
<evidence type="ECO:0000313" key="4">
    <source>
        <dbReference type="Proteomes" id="UP000694412"/>
    </source>
</evidence>
<evidence type="ECO:0000256" key="1">
    <source>
        <dbReference type="SAM" id="MobiDB-lite"/>
    </source>
</evidence>
<feature type="transmembrane region" description="Helical" evidence="2">
    <location>
        <begin position="23"/>
        <end position="42"/>
    </location>
</feature>
<keyword evidence="4" id="KW-1185">Reference proteome</keyword>
<protein>
    <recommendedName>
        <fullName evidence="5">Cyclin N-terminal domain-containing protein</fullName>
    </recommendedName>
</protein>
<dbReference type="AlphaFoldDB" id="A0A8C2T359"/>
<sequence length="210" mass="21564">MADEMGGAEERRHFRGARFIMEAGLRLGLGSSALGVALGAFLRFARQQRSSQYDPAIVAAAALLLAGKAQGAGPRARDVINVTHRCLPPRCSPPGQVLRCCCAVPLVAVSCSCCGLLRFRLALPQPHRYLLQFRAGRGRWGGVGSGGGWGGGGLGSFAGGLVGSAGGTEPGGAGPQIPPPQSGRVRPPARHETSAAVGRHRGLPKVGGRC</sequence>
<dbReference type="Gene3D" id="1.10.472.10">
    <property type="entry name" value="Cyclin-like"/>
    <property type="match status" value="1"/>
</dbReference>
<reference evidence="3" key="2">
    <citation type="submission" date="2025-09" db="UniProtKB">
        <authorList>
            <consortium name="Ensembl"/>
        </authorList>
    </citation>
    <scope>IDENTIFICATION</scope>
</reference>
<feature type="compositionally biased region" description="Gly residues" evidence="1">
    <location>
        <begin position="165"/>
        <end position="174"/>
    </location>
</feature>